<dbReference type="AlphaFoldDB" id="A0A086J5C1"/>
<dbReference type="Gene3D" id="3.60.20.10">
    <property type="entry name" value="Glutamine Phosphoribosylpyrophosphate, subunit 1, domain 1"/>
    <property type="match status" value="1"/>
</dbReference>
<dbReference type="InterPro" id="IPR001353">
    <property type="entry name" value="Proteasome_sua/b"/>
</dbReference>
<dbReference type="InterPro" id="IPR023333">
    <property type="entry name" value="Proteasome_suB-type"/>
</dbReference>
<proteinExistence type="predicted"/>
<sequence length="204" mass="22836">MSIQEYYGGSSLAMVGKDAIVITADKRFGNNASTLHSNFTRLYKITDRIILSLTGFVPDCQVLYKTLRKHVTMFKLSQQREIEPKEFSSLLSYILYSKRFSPFLISPLIAGFDRENNPHVYTMDLIGCVSGHGDFATTGTASKSLSGIADVLFTEDMEAEDLFTTTMQAFLNAIDRNALSGWGSDAVILMPSKRIHREVKTRQD</sequence>
<gene>
    <name evidence="1" type="ORF">NESG_00417</name>
</gene>
<dbReference type="InterPro" id="IPR029055">
    <property type="entry name" value="Ntn_hydrolases_N"/>
</dbReference>
<dbReference type="SUPFAM" id="SSF56235">
    <property type="entry name" value="N-terminal nucleophile aminohydrolases (Ntn hydrolases)"/>
    <property type="match status" value="1"/>
</dbReference>
<accession>A0A086J5C1</accession>
<evidence type="ECO:0000313" key="2">
    <source>
        <dbReference type="Proteomes" id="UP000054524"/>
    </source>
</evidence>
<dbReference type="GO" id="GO:0051603">
    <property type="term" value="P:proteolysis involved in protein catabolic process"/>
    <property type="evidence" value="ECO:0007669"/>
    <property type="project" value="InterPro"/>
</dbReference>
<organism evidence="1 2">
    <name type="scientific">Nematocida ausubeli (strain ATCC PRA-371 / ERTm2)</name>
    <name type="common">Nematode killer fungus</name>
    <dbReference type="NCBI Taxonomy" id="1913371"/>
    <lineage>
        <taxon>Eukaryota</taxon>
        <taxon>Fungi</taxon>
        <taxon>Fungi incertae sedis</taxon>
        <taxon>Microsporidia</taxon>
        <taxon>Nematocida</taxon>
    </lineage>
</organism>
<dbReference type="GO" id="GO:0005737">
    <property type="term" value="C:cytoplasm"/>
    <property type="evidence" value="ECO:0007669"/>
    <property type="project" value="TreeGrafter"/>
</dbReference>
<reference evidence="1 2" key="1">
    <citation type="journal article" date="2014" name="Genome Announc.">
        <title>Genome Sequence of the Microsporidian Species Nematocida sp1 Strain ERTm6 (ATCC PRA-372).</title>
        <authorList>
            <person name="Bakowski M.A."/>
            <person name="Priest M."/>
            <person name="Young S."/>
            <person name="Cuomo C.A."/>
            <person name="Troemel E.R."/>
        </authorList>
    </citation>
    <scope>NUCLEOTIDE SEQUENCE [LARGE SCALE GENOMIC DNA]</scope>
    <source>
        <strain evidence="1 2">ERTm6</strain>
    </source>
</reference>
<dbReference type="PANTHER" id="PTHR32194:SF10">
    <property type="entry name" value="PROTEASOME SUBUNIT BETA TYPE-3"/>
    <property type="match status" value="1"/>
</dbReference>
<evidence type="ECO:0008006" key="3">
    <source>
        <dbReference type="Google" id="ProtNLM"/>
    </source>
</evidence>
<dbReference type="EMBL" id="AKIJ01000001">
    <property type="protein sequence ID" value="KFG27339.1"/>
    <property type="molecule type" value="Genomic_DNA"/>
</dbReference>
<evidence type="ECO:0000313" key="1">
    <source>
        <dbReference type="EMBL" id="KFG27339.1"/>
    </source>
</evidence>
<dbReference type="GeneID" id="77675390"/>
<dbReference type="RefSeq" id="XP_052905894.1">
    <property type="nucleotide sequence ID" value="XM_053048069.1"/>
</dbReference>
<dbReference type="PANTHER" id="PTHR32194">
    <property type="entry name" value="METALLOPROTEASE TLDD"/>
    <property type="match status" value="1"/>
</dbReference>
<comment type="caution">
    <text evidence="1">The sequence shown here is derived from an EMBL/GenBank/DDBJ whole genome shotgun (WGS) entry which is preliminary data.</text>
</comment>
<dbReference type="GO" id="GO:0005839">
    <property type="term" value="C:proteasome core complex"/>
    <property type="evidence" value="ECO:0007669"/>
    <property type="project" value="InterPro"/>
</dbReference>
<name>A0A086J5C1_NEMA1</name>
<protein>
    <recommendedName>
        <fullName evidence="3">Proteasome subunit beta</fullName>
    </recommendedName>
</protein>
<dbReference type="HOGENOM" id="CLU_035750_10_0_1"/>
<dbReference type="PROSITE" id="PS51476">
    <property type="entry name" value="PROTEASOME_BETA_2"/>
    <property type="match status" value="1"/>
</dbReference>
<dbReference type="Proteomes" id="UP000054524">
    <property type="component" value="Unassembled WGS sequence"/>
</dbReference>
<keyword evidence="2" id="KW-1185">Reference proteome</keyword>
<dbReference type="Pfam" id="PF00227">
    <property type="entry name" value="Proteasome"/>
    <property type="match status" value="1"/>
</dbReference>